<keyword evidence="2" id="KW-1185">Reference proteome</keyword>
<dbReference type="EMBL" id="JASMQC010000019">
    <property type="protein sequence ID" value="KAK1937875.1"/>
    <property type="molecule type" value="Genomic_DNA"/>
</dbReference>
<proteinExistence type="predicted"/>
<name>A0AAD9GGB0_9STRA</name>
<sequence length="81" mass="9473">MMMTKNVRKECYYYGYVSFRGQDLVGHTAVLEFQHHMPNVIVQDYGEPGWAACYVATKAQLLNRTFIELTHEIPGKQPYRM</sequence>
<accession>A0AAD9GGB0</accession>
<evidence type="ECO:0000313" key="2">
    <source>
        <dbReference type="Proteomes" id="UP001259832"/>
    </source>
</evidence>
<dbReference type="Proteomes" id="UP001259832">
    <property type="component" value="Unassembled WGS sequence"/>
</dbReference>
<dbReference type="AlphaFoldDB" id="A0AAD9GGB0"/>
<evidence type="ECO:0000313" key="1">
    <source>
        <dbReference type="EMBL" id="KAK1937875.1"/>
    </source>
</evidence>
<comment type="caution">
    <text evidence="1">The sequence shown here is derived from an EMBL/GenBank/DDBJ whole genome shotgun (WGS) entry which is preliminary data.</text>
</comment>
<gene>
    <name evidence="1" type="ORF">P3T76_009612</name>
</gene>
<reference evidence="1" key="1">
    <citation type="submission" date="2023-08" db="EMBL/GenBank/DDBJ databases">
        <title>Reference Genome Resource for the Citrus Pathogen Phytophthora citrophthora.</title>
        <authorList>
            <person name="Moller H."/>
            <person name="Coetzee B."/>
            <person name="Rose L.J."/>
            <person name="Van Niekerk J.M."/>
        </authorList>
    </citation>
    <scope>NUCLEOTIDE SEQUENCE</scope>
    <source>
        <strain evidence="1">STE-U-9442</strain>
    </source>
</reference>
<protein>
    <submittedName>
        <fullName evidence="1">Uncharacterized protein</fullName>
    </submittedName>
</protein>
<organism evidence="1 2">
    <name type="scientific">Phytophthora citrophthora</name>
    <dbReference type="NCBI Taxonomy" id="4793"/>
    <lineage>
        <taxon>Eukaryota</taxon>
        <taxon>Sar</taxon>
        <taxon>Stramenopiles</taxon>
        <taxon>Oomycota</taxon>
        <taxon>Peronosporomycetes</taxon>
        <taxon>Peronosporales</taxon>
        <taxon>Peronosporaceae</taxon>
        <taxon>Phytophthora</taxon>
    </lineage>
</organism>